<name>A0A383A1R2_9ZZZZ</name>
<evidence type="ECO:0000313" key="1">
    <source>
        <dbReference type="EMBL" id="SVE01135.1"/>
    </source>
</evidence>
<feature type="non-terminal residue" evidence="1">
    <location>
        <position position="30"/>
    </location>
</feature>
<organism evidence="1">
    <name type="scientific">marine metagenome</name>
    <dbReference type="NCBI Taxonomy" id="408172"/>
    <lineage>
        <taxon>unclassified sequences</taxon>
        <taxon>metagenomes</taxon>
        <taxon>ecological metagenomes</taxon>
    </lineage>
</organism>
<gene>
    <name evidence="1" type="ORF">METZ01_LOCUS453989</name>
</gene>
<sequence>MSQATEIQDKVPFGQKVAFGLGMLANQMFP</sequence>
<protein>
    <submittedName>
        <fullName evidence="1">Uncharacterized protein</fullName>
    </submittedName>
</protein>
<dbReference type="EMBL" id="UINC01188091">
    <property type="protein sequence ID" value="SVE01135.1"/>
    <property type="molecule type" value="Genomic_DNA"/>
</dbReference>
<accession>A0A383A1R2</accession>
<reference evidence="1" key="1">
    <citation type="submission" date="2018-05" db="EMBL/GenBank/DDBJ databases">
        <authorList>
            <person name="Lanie J.A."/>
            <person name="Ng W.-L."/>
            <person name="Kazmierczak K.M."/>
            <person name="Andrzejewski T.M."/>
            <person name="Davidsen T.M."/>
            <person name="Wayne K.J."/>
            <person name="Tettelin H."/>
            <person name="Glass J.I."/>
            <person name="Rusch D."/>
            <person name="Podicherti R."/>
            <person name="Tsui H.-C.T."/>
            <person name="Winkler M.E."/>
        </authorList>
    </citation>
    <scope>NUCLEOTIDE SEQUENCE</scope>
</reference>
<proteinExistence type="predicted"/>
<dbReference type="AlphaFoldDB" id="A0A383A1R2"/>